<comment type="caution">
    <text evidence="1">The sequence shown here is derived from an EMBL/GenBank/DDBJ whole genome shotgun (WGS) entry which is preliminary data.</text>
</comment>
<reference evidence="1 2" key="1">
    <citation type="submission" date="2017-10" db="EMBL/GenBank/DDBJ databases">
        <title>Comparative genomics in systemic dimorphic fungi from Ajellomycetaceae.</title>
        <authorList>
            <person name="Munoz J.F."/>
            <person name="Mcewen J.G."/>
            <person name="Clay O.K."/>
            <person name="Cuomo C.A."/>
        </authorList>
    </citation>
    <scope>NUCLEOTIDE SEQUENCE [LARGE SCALE GENOMIC DNA]</scope>
    <source>
        <strain evidence="1 2">UAMH130</strain>
    </source>
</reference>
<dbReference type="EMBL" id="PDNC01000021">
    <property type="protein sequence ID" value="PGH06533.1"/>
    <property type="molecule type" value="Genomic_DNA"/>
</dbReference>
<evidence type="ECO:0000313" key="2">
    <source>
        <dbReference type="Proteomes" id="UP000224080"/>
    </source>
</evidence>
<accession>A0A2B7XCR5</accession>
<dbReference type="SUPFAM" id="SSF48452">
    <property type="entry name" value="TPR-like"/>
    <property type="match status" value="1"/>
</dbReference>
<protein>
    <recommendedName>
        <fullName evidence="3">DNA/RNA-binding domain-containing protein</fullName>
    </recommendedName>
</protein>
<organism evidence="1 2">
    <name type="scientific">Blastomyces parvus</name>
    <dbReference type="NCBI Taxonomy" id="2060905"/>
    <lineage>
        <taxon>Eukaryota</taxon>
        <taxon>Fungi</taxon>
        <taxon>Dikarya</taxon>
        <taxon>Ascomycota</taxon>
        <taxon>Pezizomycotina</taxon>
        <taxon>Eurotiomycetes</taxon>
        <taxon>Eurotiomycetidae</taxon>
        <taxon>Onygenales</taxon>
        <taxon>Ajellomycetaceae</taxon>
        <taxon>Blastomyces</taxon>
    </lineage>
</organism>
<dbReference type="OrthoDB" id="2017974at2759"/>
<evidence type="ECO:0008006" key="3">
    <source>
        <dbReference type="Google" id="ProtNLM"/>
    </source>
</evidence>
<gene>
    <name evidence="1" type="ORF">GX51_02358</name>
</gene>
<proteinExistence type="predicted"/>
<dbReference type="InterPro" id="IPR011990">
    <property type="entry name" value="TPR-like_helical_dom_sf"/>
</dbReference>
<keyword evidence="2" id="KW-1185">Reference proteome</keyword>
<dbReference type="Proteomes" id="UP000224080">
    <property type="component" value="Unassembled WGS sequence"/>
</dbReference>
<dbReference type="AlphaFoldDB" id="A0A2B7XCR5"/>
<dbReference type="STRING" id="2060905.A0A2B7XCR5"/>
<sequence length="560" mass="64017">MSESTTGERFPNPNYNAIISQPAIRPISEEKLVNEIRGIYEGLVMVEKKCLEIDQQSRFSSDLSSTQWKALISLHRTLLHEHHDFFLASQQLSDSPNLRQLPAKYSIRARMWRHGIHSFFETLSQRLPTTTDHLLPFIHLAYSLMSSHGEAASAFEDTWIECLGDVARCRMATEHIETSDRKAWAAVAPYWYHKAHGRTHRVRHDLADLERPHILQKLFFSIKSLADMAYARNIISRFPFFIGLLSCPEPCQRSNISLPEDYHHTGKRWVYLTNSTGEAWATNKMDLEYNVCYSINGFRSRPALDLFRALLAFLPRFVFAKSAETRDVVGTVYKSISQGRRAIASAVLWLPIRPKSASFLTFSMLLSYSSALPINQGEEIKGDRNDSYRLRADDIVLISFAALCVPVCFLLGQRLGQPRTFGTLMVVFNIVNLMTSGDPLVSKVGHWVYFRRTAGKTLPSHYAEFCSYHSISLSGLDSELSPEPELRAWRIWGREIRLCLSLSPFISGFHIDLLVEDRRVVGSNFARRGDKHYESYADRHEPLTSQLKQAIRTSAIFLEH</sequence>
<name>A0A2B7XCR5_9EURO</name>
<evidence type="ECO:0000313" key="1">
    <source>
        <dbReference type="EMBL" id="PGH06533.1"/>
    </source>
</evidence>